<dbReference type="Gene3D" id="1.20.1740.10">
    <property type="entry name" value="Amino acid/polyamine transporter I"/>
    <property type="match status" value="1"/>
</dbReference>
<sequence>MRRGVGTWALAASIVNGVVGGGIFTLPKSMAASAGPYTLLVYLGCALVMGAVVICFAESGSRVPTSGGAYGTVEAAFGRRWAFLCGIYIWLASVLACGGIAAAFCDGIATLTPALAGPGPRIAMLLAMFGGIATVNLLGVGLAARIIASGTVIKLIPLGLFLIVGGFAILSGHRPPATDVVAQPLDLLTLGAAVQLALFAFCGMETPLAASGEVADPARTVPKATMLAMVFVPFLYIAIQLVAQGLLGPALAGSAEPLADAMATVSPTLGIVLLFGAALSRLVWIGSDIFGAPRVLFAFGRDGLLPAVFGRVHPTWQTPHVAILFHTGLAFFLAVTGTFEGLAILSTLATAGIYFLACAAALSLRRRGIAVSGQPLAFRLLTPAAWMGMVAMIVLVVIGKTSDIVGFVAVTVGSLALFAVMRPKRAA</sequence>
<keyword evidence="5 6" id="KW-0472">Membrane</keyword>
<keyword evidence="2" id="KW-1003">Cell membrane</keyword>
<feature type="transmembrane region" description="Helical" evidence="6">
    <location>
        <begin position="39"/>
        <end position="60"/>
    </location>
</feature>
<feature type="transmembrane region" description="Helical" evidence="6">
    <location>
        <begin position="224"/>
        <end position="243"/>
    </location>
</feature>
<keyword evidence="4 6" id="KW-1133">Transmembrane helix</keyword>
<evidence type="ECO:0000256" key="6">
    <source>
        <dbReference type="SAM" id="Phobius"/>
    </source>
</evidence>
<gene>
    <name evidence="7" type="ORF">Q4F19_13920</name>
</gene>
<feature type="transmembrane region" description="Helical" evidence="6">
    <location>
        <begin position="345"/>
        <end position="364"/>
    </location>
</feature>
<feature type="transmembrane region" description="Helical" evidence="6">
    <location>
        <begin position="122"/>
        <end position="143"/>
    </location>
</feature>
<name>A0ABT8YCY5_9SPHN</name>
<feature type="transmembrane region" description="Helical" evidence="6">
    <location>
        <begin position="81"/>
        <end position="102"/>
    </location>
</feature>
<evidence type="ECO:0000256" key="2">
    <source>
        <dbReference type="ARBA" id="ARBA00022475"/>
    </source>
</evidence>
<feature type="transmembrane region" description="Helical" evidence="6">
    <location>
        <begin position="404"/>
        <end position="421"/>
    </location>
</feature>
<dbReference type="PANTHER" id="PTHR42770:SF7">
    <property type="entry name" value="MEMBRANE PROTEIN"/>
    <property type="match status" value="1"/>
</dbReference>
<feature type="transmembrane region" description="Helical" evidence="6">
    <location>
        <begin position="155"/>
        <end position="173"/>
    </location>
</feature>
<proteinExistence type="predicted"/>
<evidence type="ECO:0000313" key="7">
    <source>
        <dbReference type="EMBL" id="MDO6415485.1"/>
    </source>
</evidence>
<evidence type="ECO:0000256" key="4">
    <source>
        <dbReference type="ARBA" id="ARBA00022989"/>
    </source>
</evidence>
<feature type="transmembrane region" description="Helical" evidence="6">
    <location>
        <begin position="185"/>
        <end position="203"/>
    </location>
</feature>
<feature type="transmembrane region" description="Helical" evidence="6">
    <location>
        <begin position="263"/>
        <end position="284"/>
    </location>
</feature>
<dbReference type="InterPro" id="IPR002293">
    <property type="entry name" value="AA/rel_permease1"/>
</dbReference>
<reference evidence="7" key="1">
    <citation type="submission" date="2023-07" db="EMBL/GenBank/DDBJ databases">
        <authorList>
            <person name="Kim M."/>
        </authorList>
    </citation>
    <scope>NUCLEOTIDE SEQUENCE</scope>
    <source>
        <strain evidence="7">BIUV-7</strain>
    </source>
</reference>
<protein>
    <submittedName>
        <fullName evidence="7">Amino acid permease</fullName>
    </submittedName>
</protein>
<feature type="transmembrane region" description="Helical" evidence="6">
    <location>
        <begin position="376"/>
        <end position="398"/>
    </location>
</feature>
<keyword evidence="3 6" id="KW-0812">Transmembrane</keyword>
<dbReference type="RefSeq" id="WP_303543533.1">
    <property type="nucleotide sequence ID" value="NZ_JAUOTP010000006.1"/>
</dbReference>
<dbReference type="Proteomes" id="UP001169764">
    <property type="component" value="Unassembled WGS sequence"/>
</dbReference>
<evidence type="ECO:0000256" key="5">
    <source>
        <dbReference type="ARBA" id="ARBA00023136"/>
    </source>
</evidence>
<dbReference type="PANTHER" id="PTHR42770">
    <property type="entry name" value="AMINO ACID TRANSPORTER-RELATED"/>
    <property type="match status" value="1"/>
</dbReference>
<evidence type="ECO:0000256" key="1">
    <source>
        <dbReference type="ARBA" id="ARBA00004651"/>
    </source>
</evidence>
<dbReference type="Pfam" id="PF13520">
    <property type="entry name" value="AA_permease_2"/>
    <property type="match status" value="1"/>
</dbReference>
<comment type="subcellular location">
    <subcellularLocation>
        <location evidence="1">Cell membrane</location>
        <topology evidence="1">Multi-pass membrane protein</topology>
    </subcellularLocation>
</comment>
<evidence type="ECO:0000256" key="3">
    <source>
        <dbReference type="ARBA" id="ARBA00022692"/>
    </source>
</evidence>
<keyword evidence="8" id="KW-1185">Reference proteome</keyword>
<feature type="transmembrane region" description="Helical" evidence="6">
    <location>
        <begin position="321"/>
        <end position="339"/>
    </location>
</feature>
<evidence type="ECO:0000313" key="8">
    <source>
        <dbReference type="Proteomes" id="UP001169764"/>
    </source>
</evidence>
<dbReference type="InterPro" id="IPR050367">
    <property type="entry name" value="APC_superfamily"/>
</dbReference>
<organism evidence="7 8">
    <name type="scientific">Sphingomonas natans</name>
    <dbReference type="NCBI Taxonomy" id="3063330"/>
    <lineage>
        <taxon>Bacteria</taxon>
        <taxon>Pseudomonadati</taxon>
        <taxon>Pseudomonadota</taxon>
        <taxon>Alphaproteobacteria</taxon>
        <taxon>Sphingomonadales</taxon>
        <taxon>Sphingomonadaceae</taxon>
        <taxon>Sphingomonas</taxon>
    </lineage>
</organism>
<comment type="caution">
    <text evidence="7">The sequence shown here is derived from an EMBL/GenBank/DDBJ whole genome shotgun (WGS) entry which is preliminary data.</text>
</comment>
<dbReference type="PIRSF" id="PIRSF006060">
    <property type="entry name" value="AA_transporter"/>
    <property type="match status" value="1"/>
</dbReference>
<dbReference type="EMBL" id="JAUOTP010000006">
    <property type="protein sequence ID" value="MDO6415485.1"/>
    <property type="molecule type" value="Genomic_DNA"/>
</dbReference>
<accession>A0ABT8YCY5</accession>